<reference evidence="4" key="3">
    <citation type="submission" date="2023-05" db="EMBL/GenBank/DDBJ databases">
        <authorList>
            <person name="Smith C.H."/>
        </authorList>
    </citation>
    <scope>NUCLEOTIDE SEQUENCE</scope>
    <source>
        <strain evidence="4">CHS0354</strain>
        <tissue evidence="4">Mantle</tissue>
    </source>
</reference>
<organism evidence="4 5">
    <name type="scientific">Potamilus streckersoni</name>
    <dbReference type="NCBI Taxonomy" id="2493646"/>
    <lineage>
        <taxon>Eukaryota</taxon>
        <taxon>Metazoa</taxon>
        <taxon>Spiralia</taxon>
        <taxon>Lophotrochozoa</taxon>
        <taxon>Mollusca</taxon>
        <taxon>Bivalvia</taxon>
        <taxon>Autobranchia</taxon>
        <taxon>Heteroconchia</taxon>
        <taxon>Palaeoheterodonta</taxon>
        <taxon>Unionida</taxon>
        <taxon>Unionoidea</taxon>
        <taxon>Unionidae</taxon>
        <taxon>Ambleminae</taxon>
        <taxon>Lampsilini</taxon>
        <taxon>Potamilus</taxon>
    </lineage>
</organism>
<accession>A0AAE0RN90</accession>
<comment type="similarity">
    <text evidence="1">Belongs to the mab-21 family.</text>
</comment>
<dbReference type="PANTHER" id="PTHR10656">
    <property type="entry name" value="CELL FATE DETERMINING PROTEIN MAB21-RELATED"/>
    <property type="match status" value="1"/>
</dbReference>
<gene>
    <name evidence="4" type="ORF">CHS0354_011227</name>
</gene>
<name>A0AAE0RN90_9BIVA</name>
<dbReference type="InterPro" id="IPR046903">
    <property type="entry name" value="Mab-21-like_nuc_Trfase"/>
</dbReference>
<protein>
    <recommendedName>
        <fullName evidence="6">Mab-21-like HhH/H2TH-like domain-containing protein</fullName>
    </recommendedName>
</protein>
<dbReference type="SMART" id="SM01265">
    <property type="entry name" value="Mab-21"/>
    <property type="match status" value="1"/>
</dbReference>
<evidence type="ECO:0000313" key="5">
    <source>
        <dbReference type="Proteomes" id="UP001195483"/>
    </source>
</evidence>
<dbReference type="AlphaFoldDB" id="A0AAE0RN90"/>
<dbReference type="Pfam" id="PF03281">
    <property type="entry name" value="Mab-21"/>
    <property type="match status" value="1"/>
</dbReference>
<dbReference type="InterPro" id="IPR024810">
    <property type="entry name" value="MAB21L/cGLR"/>
</dbReference>
<evidence type="ECO:0000259" key="3">
    <source>
        <dbReference type="Pfam" id="PF20266"/>
    </source>
</evidence>
<evidence type="ECO:0000256" key="1">
    <source>
        <dbReference type="ARBA" id="ARBA00008307"/>
    </source>
</evidence>
<comment type="caution">
    <text evidence="4">The sequence shown here is derived from an EMBL/GenBank/DDBJ whole genome shotgun (WGS) entry which is preliminary data.</text>
</comment>
<dbReference type="Proteomes" id="UP001195483">
    <property type="component" value="Unassembled WGS sequence"/>
</dbReference>
<dbReference type="InterPro" id="IPR046906">
    <property type="entry name" value="Mab-21_HhH/H2TH-like"/>
</dbReference>
<reference evidence="4" key="1">
    <citation type="journal article" date="2021" name="Genome Biol. Evol.">
        <title>A High-Quality Reference Genome for a Parasitic Bivalve with Doubly Uniparental Inheritance (Bivalvia: Unionida).</title>
        <authorList>
            <person name="Smith C.H."/>
        </authorList>
    </citation>
    <scope>NUCLEOTIDE SEQUENCE</scope>
    <source>
        <strain evidence="4">CHS0354</strain>
    </source>
</reference>
<dbReference type="Gene3D" id="1.10.1410.40">
    <property type="match status" value="1"/>
</dbReference>
<dbReference type="EMBL" id="JAEAOA010000697">
    <property type="protein sequence ID" value="KAK3576549.1"/>
    <property type="molecule type" value="Genomic_DNA"/>
</dbReference>
<feature type="domain" description="Mab-21-like HhH/H2TH-like" evidence="3">
    <location>
        <begin position="248"/>
        <end position="329"/>
    </location>
</feature>
<feature type="domain" description="Mab-21-like nucleotidyltransferase" evidence="2">
    <location>
        <begin position="147"/>
        <end position="239"/>
    </location>
</feature>
<dbReference type="PANTHER" id="PTHR10656:SF69">
    <property type="entry name" value="MAB-21-LIKE HHH_H2TH-LIKE DOMAIN-CONTAINING PROTEIN"/>
    <property type="match status" value="1"/>
</dbReference>
<evidence type="ECO:0000259" key="2">
    <source>
        <dbReference type="Pfam" id="PF03281"/>
    </source>
</evidence>
<sequence>MTLNVHEHYKEVSLRLNRVLDTVGLGEDIRWKRINMWIQTEEIHSVGCDNQIHSFGSQAEATTTPGLNSDIDYAICSPRFRIVKDLDSWVPGLPTLLTVSDESTHQGYVKLQYLTKDQPRPVYHIHNIHFKLDKYARSVLCNDSSLVKYKRAYEHHGPATRLTGRSLNMDFVTAMRLHAWPDQASQWLTRNRRHNWPSQETIGLIQQTGVLLVPVGHTLSEEKHQEWRLSTSYGEKLLMWLFNSTQYKCYILLKMINKCFIKTDVGDDVLSSYHCKTCMFYIIEKTPTAMWRPDNLLLCIELCLRLLYRWIESANCPNYFIPEENMFECKVYGQVQYQLLGILRNLLGLEGRYLVGISCDNIGQKLLETCQTPLVELDLQSRDVLRVLLTSVIILLTSLKSTVRRFLEVDSMFEHETLDRAFSFSGPRREANAVLMKFSCSILGSKLASQILSQESIDQQGLAMAHQLLLWGSSSDVASGKLKLAAFYMVQDNLEMSEDVLNEIHEHYSYKISNYQHILQAILSENLSTTQLISQYTVFHVVYHPSEINCTPKALILEMFRSTMSNQGVPCENYLQNLVRVDPKFYLYFLEFACHHRQNKRSHKEAALENMICVIRDEDIDFKDTALNLLAYCLMKEGKMMNAYNILCKSMKLRKLHNGAKWQMAILFNVSFRFIHRRQ</sequence>
<evidence type="ECO:0008006" key="6">
    <source>
        <dbReference type="Google" id="ProtNLM"/>
    </source>
</evidence>
<reference evidence="4" key="2">
    <citation type="journal article" date="2021" name="Genome Biol. Evol.">
        <title>Developing a high-quality reference genome for a parasitic bivalve with doubly uniparental inheritance (Bivalvia: Unionida).</title>
        <authorList>
            <person name="Smith C.H."/>
        </authorList>
    </citation>
    <scope>NUCLEOTIDE SEQUENCE</scope>
    <source>
        <strain evidence="4">CHS0354</strain>
        <tissue evidence="4">Mantle</tissue>
    </source>
</reference>
<proteinExistence type="inferred from homology"/>
<keyword evidence="5" id="KW-1185">Reference proteome</keyword>
<evidence type="ECO:0000313" key="4">
    <source>
        <dbReference type="EMBL" id="KAK3576549.1"/>
    </source>
</evidence>
<dbReference type="Pfam" id="PF20266">
    <property type="entry name" value="Mab-21_C"/>
    <property type="match status" value="1"/>
</dbReference>